<dbReference type="OMA" id="WMEASGD"/>
<evidence type="ECO:0000256" key="4">
    <source>
        <dbReference type="ARBA" id="ARBA00023004"/>
    </source>
</evidence>
<dbReference type="STRING" id="985895.E4ZXV7"/>
<dbReference type="PANTHER" id="PTHR47582">
    <property type="entry name" value="P450, PUTATIVE (EUROFUNG)-RELATED"/>
    <property type="match status" value="1"/>
</dbReference>
<dbReference type="Proteomes" id="UP000002668">
    <property type="component" value="Genome"/>
</dbReference>
<dbReference type="InterPro" id="IPR002403">
    <property type="entry name" value="Cyt_P450_E_grp-IV"/>
</dbReference>
<protein>
    <recommendedName>
        <fullName evidence="8">Cytochrome P450</fullName>
    </recommendedName>
</protein>
<evidence type="ECO:0000256" key="2">
    <source>
        <dbReference type="ARBA" id="ARBA00010617"/>
    </source>
</evidence>
<dbReference type="HOGENOM" id="CLU_018012_4_2_1"/>
<sequence>MTTKDYLHCDLLPGSSTSSSSQLSVYQRPLTDQSFRLIVFDALAGGIAYERYVSYLFNFWAYGRPICSSISGACYARRVDQQSISPIMHLRLSKMHRDYGCGYMHNLQCPMLVKFSMMVTFWAITPFDSPTFTCLYEHSVDDGVLIYIFLQVLIHSTQNAKEPRLVQTHLPFLGSAIGILRHRGNYFSTLRTRYQLPIHTLRMPFQRLYIVHEPHLIHAIQSKSNATNFIPNLLEFGMLFSGIHKGSQTILRDAFGLKGNGFTMSVHKYLLSGLSLQSATKTAIDRLSASIPNNFGNDREEGLFELLRHELTLALTGAIYGPENPYDNPEIESSWRDFLPGISHLLYSPLPSLTARKSLKARSRVIEAFKTYFETDGHLQAFPMIPEMYEINRCHGLSSDEAAKMEMATSLAMLSSGAITTFWLLFEILSNAEVTRKVREELLAMTSQQPEDSSGVSRPRVLHLNGIKNSCSILMAMLNETLRFHSTVINIKQVQHETKLADHYLLKKNGIVMIPSQSVHHDTDIWGPNAVTFDHRRFLSSDAKKKIASTSAFRPFGAGKSMCPGRHFSTNVILSLVAMVVLQYNVIPLEGQWKAPTKRNADLWNAMPKPDWDVRVRLVKREEGEKIDWNKIFSFGKRLHLDQLELVNSCENNQIVYFLGVSNE</sequence>
<dbReference type="eggNOG" id="KOG0684">
    <property type="taxonomic scope" value="Eukaryota"/>
</dbReference>
<dbReference type="GeneID" id="13289846"/>
<name>E4ZXV7_LEPMJ</name>
<dbReference type="InParanoid" id="E4ZXV7"/>
<keyword evidence="4 5" id="KW-0408">Iron</keyword>
<dbReference type="GO" id="GO:0020037">
    <property type="term" value="F:heme binding"/>
    <property type="evidence" value="ECO:0007669"/>
    <property type="project" value="InterPro"/>
</dbReference>
<keyword evidence="3 5" id="KW-0479">Metal-binding</keyword>
<evidence type="ECO:0008006" key="8">
    <source>
        <dbReference type="Google" id="ProtNLM"/>
    </source>
</evidence>
<dbReference type="CDD" id="cd11040">
    <property type="entry name" value="CYP7_CYP8-like"/>
    <property type="match status" value="1"/>
</dbReference>
<keyword evidence="5" id="KW-0349">Heme</keyword>
<dbReference type="PRINTS" id="PR00465">
    <property type="entry name" value="EP450IV"/>
</dbReference>
<dbReference type="InterPro" id="IPR036396">
    <property type="entry name" value="Cyt_P450_sf"/>
</dbReference>
<evidence type="ECO:0000313" key="6">
    <source>
        <dbReference type="EMBL" id="CBX96202.1"/>
    </source>
</evidence>
<proteinExistence type="inferred from homology"/>
<reference evidence="7" key="1">
    <citation type="journal article" date="2011" name="Nat. Commun.">
        <title>Effector diversification within compartments of the Leptosphaeria maculans genome affected by Repeat-Induced Point mutations.</title>
        <authorList>
            <person name="Rouxel T."/>
            <person name="Grandaubert J."/>
            <person name="Hane J.K."/>
            <person name="Hoede C."/>
            <person name="van de Wouw A.P."/>
            <person name="Couloux A."/>
            <person name="Dominguez V."/>
            <person name="Anthouard V."/>
            <person name="Bally P."/>
            <person name="Bourras S."/>
            <person name="Cozijnsen A.J."/>
            <person name="Ciuffetti L.M."/>
            <person name="Degrave A."/>
            <person name="Dilmaghani A."/>
            <person name="Duret L."/>
            <person name="Fudal I."/>
            <person name="Goodwin S.B."/>
            <person name="Gout L."/>
            <person name="Glaser N."/>
            <person name="Linglin J."/>
            <person name="Kema G.H.J."/>
            <person name="Lapalu N."/>
            <person name="Lawrence C.B."/>
            <person name="May K."/>
            <person name="Meyer M."/>
            <person name="Ollivier B."/>
            <person name="Poulain J."/>
            <person name="Schoch C.L."/>
            <person name="Simon A."/>
            <person name="Spatafora J.W."/>
            <person name="Stachowiak A."/>
            <person name="Turgeon B.G."/>
            <person name="Tyler B.M."/>
            <person name="Vincent D."/>
            <person name="Weissenbach J."/>
            <person name="Amselem J."/>
            <person name="Quesneville H."/>
            <person name="Oliver R.P."/>
            <person name="Wincker P."/>
            <person name="Balesdent M.-H."/>
            <person name="Howlett B.J."/>
        </authorList>
    </citation>
    <scope>NUCLEOTIDE SEQUENCE [LARGE SCALE GENOMIC DNA]</scope>
    <source>
        <strain evidence="7">JN3 / isolate v23.1.3 / race Av1-4-5-6-7-8</strain>
    </source>
</reference>
<evidence type="ECO:0000256" key="5">
    <source>
        <dbReference type="PIRSR" id="PIRSR602403-1"/>
    </source>
</evidence>
<dbReference type="GO" id="GO:0016705">
    <property type="term" value="F:oxidoreductase activity, acting on paired donors, with incorporation or reduction of molecular oxygen"/>
    <property type="evidence" value="ECO:0007669"/>
    <property type="project" value="InterPro"/>
</dbReference>
<evidence type="ECO:0000256" key="1">
    <source>
        <dbReference type="ARBA" id="ARBA00001971"/>
    </source>
</evidence>
<evidence type="ECO:0000256" key="3">
    <source>
        <dbReference type="ARBA" id="ARBA00022723"/>
    </source>
</evidence>
<comment type="cofactor">
    <cofactor evidence="1 5">
        <name>heme</name>
        <dbReference type="ChEBI" id="CHEBI:30413"/>
    </cofactor>
</comment>
<dbReference type="GO" id="GO:0005506">
    <property type="term" value="F:iron ion binding"/>
    <property type="evidence" value="ECO:0007669"/>
    <property type="project" value="InterPro"/>
</dbReference>
<dbReference type="Pfam" id="PF00067">
    <property type="entry name" value="p450"/>
    <property type="match status" value="1"/>
</dbReference>
<dbReference type="AlphaFoldDB" id="E4ZXV7"/>
<dbReference type="GO" id="GO:0004497">
    <property type="term" value="F:monooxygenase activity"/>
    <property type="evidence" value="ECO:0007669"/>
    <property type="project" value="InterPro"/>
</dbReference>
<keyword evidence="7" id="KW-1185">Reference proteome</keyword>
<dbReference type="EMBL" id="FP929128">
    <property type="protein sequence ID" value="CBX96202.1"/>
    <property type="molecule type" value="Genomic_DNA"/>
</dbReference>
<gene>
    <name evidence="6" type="ORF">LEMA_P111210.1</name>
</gene>
<dbReference type="VEuPathDB" id="FungiDB:LEMA_P111210.1"/>
<dbReference type="InterPro" id="IPR053007">
    <property type="entry name" value="CYP450_monoxygenase_sec-met"/>
</dbReference>
<dbReference type="OrthoDB" id="3366823at2759"/>
<comment type="similarity">
    <text evidence="2">Belongs to the cytochrome P450 family.</text>
</comment>
<dbReference type="SUPFAM" id="SSF48264">
    <property type="entry name" value="Cytochrome P450"/>
    <property type="match status" value="1"/>
</dbReference>
<dbReference type="InterPro" id="IPR001128">
    <property type="entry name" value="Cyt_P450"/>
</dbReference>
<dbReference type="PANTHER" id="PTHR47582:SF1">
    <property type="entry name" value="P450, PUTATIVE (EUROFUNG)-RELATED"/>
    <property type="match status" value="1"/>
</dbReference>
<feature type="binding site" description="axial binding residue" evidence="5">
    <location>
        <position position="563"/>
    </location>
    <ligand>
        <name>heme</name>
        <dbReference type="ChEBI" id="CHEBI:30413"/>
    </ligand>
    <ligandPart>
        <name>Fe</name>
        <dbReference type="ChEBI" id="CHEBI:18248"/>
    </ligandPart>
</feature>
<evidence type="ECO:0000313" key="7">
    <source>
        <dbReference type="Proteomes" id="UP000002668"/>
    </source>
</evidence>
<organism evidence="7">
    <name type="scientific">Leptosphaeria maculans (strain JN3 / isolate v23.1.3 / race Av1-4-5-6-7-8)</name>
    <name type="common">Blackleg fungus</name>
    <name type="synonym">Phoma lingam</name>
    <dbReference type="NCBI Taxonomy" id="985895"/>
    <lineage>
        <taxon>Eukaryota</taxon>
        <taxon>Fungi</taxon>
        <taxon>Dikarya</taxon>
        <taxon>Ascomycota</taxon>
        <taxon>Pezizomycotina</taxon>
        <taxon>Dothideomycetes</taxon>
        <taxon>Pleosporomycetidae</taxon>
        <taxon>Pleosporales</taxon>
        <taxon>Pleosporineae</taxon>
        <taxon>Leptosphaeriaceae</taxon>
        <taxon>Plenodomus</taxon>
        <taxon>Plenodomus lingam/Leptosphaeria maculans species complex</taxon>
    </lineage>
</organism>
<accession>E4ZXV7</accession>
<dbReference type="Gene3D" id="1.10.630.10">
    <property type="entry name" value="Cytochrome P450"/>
    <property type="match status" value="1"/>
</dbReference>